<gene>
    <name evidence="7 8" type="primary">LOC108677342</name>
</gene>
<dbReference type="InterPro" id="IPR042627">
    <property type="entry name" value="FBXW2"/>
</dbReference>
<evidence type="ECO:0000256" key="1">
    <source>
        <dbReference type="ARBA" id="ARBA00022574"/>
    </source>
</evidence>
<dbReference type="PANTHER" id="PTHR44436">
    <property type="entry name" value="F-BOX/WD REPEAT-CONTAINING PROTEIN 2"/>
    <property type="match status" value="1"/>
</dbReference>
<dbReference type="Proteomes" id="UP000694843">
    <property type="component" value="Unplaced"/>
</dbReference>
<dbReference type="OrthoDB" id="538223at2759"/>
<dbReference type="Gene3D" id="1.20.1280.50">
    <property type="match status" value="1"/>
</dbReference>
<name>A0A8B7P4S3_HYAAZ</name>
<dbReference type="PANTHER" id="PTHR44436:SF1">
    <property type="entry name" value="F-BOX_WD REPEAT-CONTAINING PROTEIN 2"/>
    <property type="match status" value="1"/>
</dbReference>
<dbReference type="RefSeq" id="XP_047738552.1">
    <property type="nucleotide sequence ID" value="XM_047882596.1"/>
</dbReference>
<dbReference type="SUPFAM" id="SSF81383">
    <property type="entry name" value="F-box domain"/>
    <property type="match status" value="1"/>
</dbReference>
<dbReference type="Gene3D" id="2.130.10.10">
    <property type="entry name" value="YVTN repeat-like/Quinoprotein amine dehydrogenase"/>
    <property type="match status" value="1"/>
</dbReference>
<feature type="domain" description="F-box" evidence="5">
    <location>
        <begin position="50"/>
        <end position="96"/>
    </location>
</feature>
<dbReference type="InterPro" id="IPR015943">
    <property type="entry name" value="WD40/YVTN_repeat-like_dom_sf"/>
</dbReference>
<dbReference type="SUPFAM" id="SSF50974">
    <property type="entry name" value="Nitrous oxide reductase, N-terminal domain"/>
    <property type="match status" value="1"/>
</dbReference>
<dbReference type="InterPro" id="IPR001680">
    <property type="entry name" value="WD40_rpt"/>
</dbReference>
<evidence type="ECO:0000313" key="6">
    <source>
        <dbReference type="Proteomes" id="UP000694843"/>
    </source>
</evidence>
<sequence>MSYQPTYTYNQPGFDKDSLDNVLQYIRNAPNYCLYKIQQCLPNPSMICTYDPMVWLPPELLDYLLLFLDPESQLNLLILNKAWNRYLLRHPVWQSTCQNLGVSKRVCYSLGCPENSKPHLSWLQVTIAAFYVRSALCKPDSFFLKKCIPVLQVTRLGSTGPLDLTASGRLICAYRDKHWVVLDRCCREVLLRHTTGSEIMCTRFIDTSKAAELCPNGAIIYGKVDGRLTAALQFKGFHTFAYIDFFTHAGPVLCCDASAELDLMVSAGDDLCIRMWHLSTGVMLMALSTHARTCQIRMLPKREGWFNVIAVENTACRQYKWTSESPNSTAVADNLQRLNSAVVNTQQTLNSKDKFGNYLNIDCSVVYDDDSISAQVIHDSNYTIGCISRSSNEKTNSIVVYDAHTLQRLHCVPTILKLLRLEAAGRRFALFTTTSWSELDVKCRPSFKEEALVLFDLTAEQQLSFFRLPWRNPSSHRSSCRSYDTAWLDELPVDAVLPIKAYSTAAASASGIASPYNCTVPSTNNEPPVNTTPPVNSATPTSSSPCPDNVRGWVDRVCKSMGDSNFAHDPEFVSDILTYRRVIRGVLDTPTPCMTSSSMNYERPLPPVLYISHSGNEVVVVTWNLQQIKAKGEHKTKTE</sequence>
<reference evidence="7 8" key="1">
    <citation type="submission" date="2025-04" db="UniProtKB">
        <authorList>
            <consortium name="RefSeq"/>
        </authorList>
    </citation>
    <scope>IDENTIFICATION</scope>
    <source>
        <tissue evidence="7 8">Whole organism</tissue>
    </source>
</reference>
<dbReference type="InterPro" id="IPR011045">
    <property type="entry name" value="N2O_reductase_N"/>
</dbReference>
<dbReference type="SUPFAM" id="SSF50998">
    <property type="entry name" value="Quinoprotein alcohol dehydrogenase-like"/>
    <property type="match status" value="1"/>
</dbReference>
<feature type="region of interest" description="Disordered" evidence="4">
    <location>
        <begin position="523"/>
        <end position="547"/>
    </location>
</feature>
<dbReference type="PROSITE" id="PS50181">
    <property type="entry name" value="FBOX"/>
    <property type="match status" value="1"/>
</dbReference>
<evidence type="ECO:0000256" key="2">
    <source>
        <dbReference type="ARBA" id="ARBA00022737"/>
    </source>
</evidence>
<feature type="repeat" description="WD" evidence="3">
    <location>
        <begin position="245"/>
        <end position="286"/>
    </location>
</feature>
<keyword evidence="6" id="KW-1185">Reference proteome</keyword>
<organism evidence="6 7">
    <name type="scientific">Hyalella azteca</name>
    <name type="common">Amphipod</name>
    <dbReference type="NCBI Taxonomy" id="294128"/>
    <lineage>
        <taxon>Eukaryota</taxon>
        <taxon>Metazoa</taxon>
        <taxon>Ecdysozoa</taxon>
        <taxon>Arthropoda</taxon>
        <taxon>Crustacea</taxon>
        <taxon>Multicrustacea</taxon>
        <taxon>Malacostraca</taxon>
        <taxon>Eumalacostraca</taxon>
        <taxon>Peracarida</taxon>
        <taxon>Amphipoda</taxon>
        <taxon>Senticaudata</taxon>
        <taxon>Talitrida</taxon>
        <taxon>Talitroidea</taxon>
        <taxon>Hyalellidae</taxon>
        <taxon>Hyalella</taxon>
    </lineage>
</organism>
<keyword evidence="1 3" id="KW-0853">WD repeat</keyword>
<evidence type="ECO:0000259" key="5">
    <source>
        <dbReference type="PROSITE" id="PS50181"/>
    </source>
</evidence>
<dbReference type="GeneID" id="108677342"/>
<evidence type="ECO:0000313" key="8">
    <source>
        <dbReference type="RefSeq" id="XP_047738552.1"/>
    </source>
</evidence>
<dbReference type="InterPro" id="IPR036047">
    <property type="entry name" value="F-box-like_dom_sf"/>
</dbReference>
<keyword evidence="2" id="KW-0677">Repeat</keyword>
<dbReference type="InterPro" id="IPR011047">
    <property type="entry name" value="Quinoprotein_ADH-like_sf"/>
</dbReference>
<dbReference type="InterPro" id="IPR001810">
    <property type="entry name" value="F-box_dom"/>
</dbReference>
<dbReference type="KEGG" id="hazt:108677342"/>
<proteinExistence type="predicted"/>
<accession>A0A8B7P4S3</accession>
<dbReference type="PROSITE" id="PS50082">
    <property type="entry name" value="WD_REPEATS_2"/>
    <property type="match status" value="1"/>
</dbReference>
<feature type="compositionally biased region" description="Low complexity" evidence="4">
    <location>
        <begin position="523"/>
        <end position="545"/>
    </location>
</feature>
<evidence type="ECO:0000256" key="4">
    <source>
        <dbReference type="SAM" id="MobiDB-lite"/>
    </source>
</evidence>
<evidence type="ECO:0000256" key="3">
    <source>
        <dbReference type="PROSITE-ProRule" id="PRU00221"/>
    </source>
</evidence>
<evidence type="ECO:0000313" key="7">
    <source>
        <dbReference type="RefSeq" id="XP_018021048.1"/>
    </source>
</evidence>
<protein>
    <submittedName>
        <fullName evidence="7 8">Uncharacterized protein LOC108677342 isoform X1</fullName>
    </submittedName>
</protein>
<dbReference type="RefSeq" id="XP_018021048.1">
    <property type="nucleotide sequence ID" value="XM_018165559.2"/>
</dbReference>
<dbReference type="AlphaFoldDB" id="A0A8B7P4S3"/>